<dbReference type="OMA" id="FIYPLYW"/>
<organism evidence="5 6">
    <name type="scientific">Staphylococcus haemolyticus</name>
    <dbReference type="NCBI Taxonomy" id="1283"/>
    <lineage>
        <taxon>Bacteria</taxon>
        <taxon>Bacillati</taxon>
        <taxon>Bacillota</taxon>
        <taxon>Bacilli</taxon>
        <taxon>Bacillales</taxon>
        <taxon>Staphylococcaceae</taxon>
        <taxon>Staphylococcus</taxon>
    </lineage>
</organism>
<sequence>MISIIYAGNQSGTCYGIFKLLTQKLENKEKYIFNLQLIKEDILILEKGYKHELTDKQNKFINIINQSDTLIFIYPLYWLNMPMLLKGFIDMTFWPNEAFSFKNKQYYKNGLWKDKKAIVIYTIGGSEWFNLLNLNLGYRVLKYPLNLVGISNIKKFYIDQLNRSNKQSVNKKVNSLVEKVMKSI</sequence>
<name>A0A7Z1S8S0_STAHA</name>
<accession>A0A7Z1S8S0</accession>
<proteinExistence type="inferred from homology"/>
<evidence type="ECO:0000313" key="5">
    <source>
        <dbReference type="EMBL" id="PPJ73950.1"/>
    </source>
</evidence>
<dbReference type="Proteomes" id="UP001269271">
    <property type="component" value="Unassembled WGS sequence"/>
</dbReference>
<evidence type="ECO:0000259" key="3">
    <source>
        <dbReference type="Pfam" id="PF02525"/>
    </source>
</evidence>
<dbReference type="AlphaFoldDB" id="A0A7Z1S8S0"/>
<dbReference type="GO" id="GO:0005829">
    <property type="term" value="C:cytosol"/>
    <property type="evidence" value="ECO:0007669"/>
    <property type="project" value="TreeGrafter"/>
</dbReference>
<evidence type="ECO:0000256" key="2">
    <source>
        <dbReference type="ARBA" id="ARBA00023002"/>
    </source>
</evidence>
<dbReference type="PANTHER" id="PTHR10204">
    <property type="entry name" value="NAD P H OXIDOREDUCTASE-RELATED"/>
    <property type="match status" value="1"/>
</dbReference>
<dbReference type="KEGG" id="shh:ShL2_00169"/>
<dbReference type="SUPFAM" id="SSF52218">
    <property type="entry name" value="Flavoproteins"/>
    <property type="match status" value="1"/>
</dbReference>
<reference evidence="5 6" key="1">
    <citation type="submission" date="2017-11" db="EMBL/GenBank/DDBJ databases">
        <authorList>
            <person name="Founou R.C."/>
            <person name="Founou L."/>
            <person name="Allam M."/>
            <person name="Ismail A."/>
            <person name="Essack S.Y."/>
        </authorList>
    </citation>
    <scope>NUCLEOTIDE SEQUENCE [LARGE SCALE GENOMIC DNA]</scope>
    <source>
        <strain evidence="5 6">G811N2B1</strain>
    </source>
</reference>
<dbReference type="InterPro" id="IPR003680">
    <property type="entry name" value="Flavodoxin_fold"/>
</dbReference>
<keyword evidence="2 4" id="KW-0560">Oxidoreductase</keyword>
<dbReference type="Pfam" id="PF02525">
    <property type="entry name" value="Flavodoxin_2"/>
    <property type="match status" value="1"/>
</dbReference>
<evidence type="ECO:0000313" key="6">
    <source>
        <dbReference type="Proteomes" id="UP000238153"/>
    </source>
</evidence>
<dbReference type="GeneID" id="93779680"/>
<dbReference type="InterPro" id="IPR029039">
    <property type="entry name" value="Flavoprotein-like_sf"/>
</dbReference>
<dbReference type="InterPro" id="IPR051545">
    <property type="entry name" value="NAD(P)H_dehydrogenase_qn"/>
</dbReference>
<comment type="similarity">
    <text evidence="1">Belongs to the NAD(P)H dehydrogenase (quinone) family.</text>
</comment>
<evidence type="ECO:0000313" key="4">
    <source>
        <dbReference type="EMBL" id="MDT4285883.1"/>
    </source>
</evidence>
<gene>
    <name evidence="5" type="ORF">CV019_08670</name>
    <name evidence="4" type="ORF">RO950_02455</name>
</gene>
<dbReference type="EMBL" id="JAVSOO010000004">
    <property type="protein sequence ID" value="MDT4285883.1"/>
    <property type="molecule type" value="Genomic_DNA"/>
</dbReference>
<comment type="caution">
    <text evidence="5">The sequence shown here is derived from an EMBL/GenBank/DDBJ whole genome shotgun (WGS) entry which is preliminary data.</text>
</comment>
<keyword evidence="7" id="KW-1185">Reference proteome</keyword>
<dbReference type="EMBL" id="PGWX01000336">
    <property type="protein sequence ID" value="PPJ73950.1"/>
    <property type="molecule type" value="Genomic_DNA"/>
</dbReference>
<dbReference type="PANTHER" id="PTHR10204:SF34">
    <property type="entry name" value="NAD(P)H DEHYDROGENASE [QUINONE] 1 ISOFORM 1"/>
    <property type="match status" value="1"/>
</dbReference>
<dbReference type="Gene3D" id="3.40.50.360">
    <property type="match status" value="1"/>
</dbReference>
<reference evidence="4 7" key="2">
    <citation type="submission" date="2023-08" db="EMBL/GenBank/DDBJ databases">
        <title>Genomic surveillance of Staphylococcus haemolyticus neonatal outbreak in southern France.</title>
        <authorList>
            <person name="Magnan C."/>
            <person name="Morsli M."/>
            <person name="Thiery B."/>
            <person name="Salipante F."/>
            <person name="Attar J."/>
            <person name="Massimo D.M."/>
            <person name="Ory J."/>
            <person name="Pantel A."/>
            <person name="Lavigne J.-P."/>
        </authorList>
    </citation>
    <scope>NUCLEOTIDE SEQUENCE [LARGE SCALE GENOMIC DNA]</scope>
    <source>
        <strain evidence="4 7">NSH026</strain>
    </source>
</reference>
<dbReference type="RefSeq" id="WP_011274579.1">
    <property type="nucleotide sequence ID" value="NZ_BKAY01000005.1"/>
</dbReference>
<evidence type="ECO:0000256" key="1">
    <source>
        <dbReference type="ARBA" id="ARBA00006252"/>
    </source>
</evidence>
<protein>
    <submittedName>
        <fullName evidence="5">Flavodoxin family protein</fullName>
    </submittedName>
    <submittedName>
        <fullName evidence="4">NAD(P)H-dependent oxidoreductase</fullName>
        <ecNumber evidence="4">1.-.-.-</ecNumber>
    </submittedName>
</protein>
<dbReference type="GO" id="GO:0003955">
    <property type="term" value="F:NAD(P)H dehydrogenase (quinone) activity"/>
    <property type="evidence" value="ECO:0007669"/>
    <property type="project" value="TreeGrafter"/>
</dbReference>
<dbReference type="Proteomes" id="UP000238153">
    <property type="component" value="Unassembled WGS sequence"/>
</dbReference>
<feature type="domain" description="Flavodoxin-like fold" evidence="3">
    <location>
        <begin position="6"/>
        <end position="176"/>
    </location>
</feature>
<dbReference type="EC" id="1.-.-.-" evidence="4"/>
<evidence type="ECO:0000313" key="7">
    <source>
        <dbReference type="Proteomes" id="UP001269271"/>
    </source>
</evidence>